<dbReference type="Gene3D" id="2.20.70.70">
    <property type="match status" value="1"/>
</dbReference>
<dbReference type="PANTHER" id="PTHR30627:SF26">
    <property type="entry name" value="PENICILLIN-BINDING PROTEIN 2B"/>
    <property type="match status" value="1"/>
</dbReference>
<comment type="similarity">
    <text evidence="3">Belongs to the transpeptidase family.</text>
</comment>
<dbReference type="Pfam" id="PF03717">
    <property type="entry name" value="PBP_dimer"/>
    <property type="match status" value="1"/>
</dbReference>
<dbReference type="PANTHER" id="PTHR30627">
    <property type="entry name" value="PEPTIDOGLYCAN D,D-TRANSPEPTIDASE"/>
    <property type="match status" value="1"/>
</dbReference>
<dbReference type="Gene3D" id="3.40.710.10">
    <property type="entry name" value="DD-peptidase/beta-lactamase superfamily"/>
    <property type="match status" value="1"/>
</dbReference>
<feature type="transmembrane region" description="Helical" evidence="7">
    <location>
        <begin position="12"/>
        <end position="30"/>
    </location>
</feature>
<name>A0A7C8KTP4_9BACI</name>
<dbReference type="CDD" id="cd06575">
    <property type="entry name" value="PASTA_Pbp2x-like_2"/>
    <property type="match status" value="1"/>
</dbReference>
<dbReference type="GO" id="GO:0009002">
    <property type="term" value="F:serine-type D-Ala-D-Ala carboxypeptidase activity"/>
    <property type="evidence" value="ECO:0007669"/>
    <property type="project" value="UniProtKB-EC"/>
</dbReference>
<evidence type="ECO:0000313" key="10">
    <source>
        <dbReference type="Proteomes" id="UP000480246"/>
    </source>
</evidence>
<evidence type="ECO:0000256" key="5">
    <source>
        <dbReference type="ARBA" id="ARBA00023136"/>
    </source>
</evidence>
<evidence type="ECO:0000256" key="1">
    <source>
        <dbReference type="ARBA" id="ARBA00004370"/>
    </source>
</evidence>
<keyword evidence="7" id="KW-1133">Transmembrane helix</keyword>
<dbReference type="SUPFAM" id="SSF54184">
    <property type="entry name" value="Penicillin-binding protein 2x (pbp-2x), c-terminal domain"/>
    <property type="match status" value="2"/>
</dbReference>
<evidence type="ECO:0000256" key="3">
    <source>
        <dbReference type="ARBA" id="ARBA00007171"/>
    </source>
</evidence>
<dbReference type="EMBL" id="WEID01000015">
    <property type="protein sequence ID" value="KAB8138647.1"/>
    <property type="molecule type" value="Genomic_DNA"/>
</dbReference>
<keyword evidence="5 7" id="KW-0472">Membrane</keyword>
<dbReference type="GO" id="GO:0005886">
    <property type="term" value="C:plasma membrane"/>
    <property type="evidence" value="ECO:0007669"/>
    <property type="project" value="TreeGrafter"/>
</dbReference>
<comment type="catalytic activity">
    <reaction evidence="6">
        <text>Preferential cleavage: (Ac)2-L-Lys-D-Ala-|-D-Ala. Also transpeptidation of peptidyl-alanyl moieties that are N-acyl substituents of D-alanine.</text>
        <dbReference type="EC" id="3.4.16.4"/>
    </reaction>
</comment>
<evidence type="ECO:0000313" key="9">
    <source>
        <dbReference type="EMBL" id="KAB8138647.1"/>
    </source>
</evidence>
<dbReference type="GO" id="GO:0071555">
    <property type="term" value="P:cell wall organization"/>
    <property type="evidence" value="ECO:0007669"/>
    <property type="project" value="TreeGrafter"/>
</dbReference>
<dbReference type="Proteomes" id="UP000480246">
    <property type="component" value="Unassembled WGS sequence"/>
</dbReference>
<dbReference type="GO" id="GO:0008658">
    <property type="term" value="F:penicillin binding"/>
    <property type="evidence" value="ECO:0007669"/>
    <property type="project" value="InterPro"/>
</dbReference>
<dbReference type="InterPro" id="IPR001460">
    <property type="entry name" value="PCN-bd_Tpept"/>
</dbReference>
<dbReference type="CDD" id="cd06576">
    <property type="entry name" value="PASTA_Pbp2x-like_1"/>
    <property type="match status" value="1"/>
</dbReference>
<dbReference type="InterPro" id="IPR036138">
    <property type="entry name" value="PBP_dimer_sf"/>
</dbReference>
<dbReference type="OrthoDB" id="9804124at2"/>
<comment type="subcellular location">
    <subcellularLocation>
        <location evidence="1">Membrane</location>
    </subcellularLocation>
</comment>
<keyword evidence="7" id="KW-0812">Transmembrane</keyword>
<comment type="caution">
    <text evidence="9">The sequence shown here is derived from an EMBL/GenBank/DDBJ whole genome shotgun (WGS) entry which is preliminary data.</text>
</comment>
<dbReference type="SMART" id="SM00740">
    <property type="entry name" value="PASTA"/>
    <property type="match status" value="2"/>
</dbReference>
<dbReference type="EC" id="3.4.16.4" evidence="4"/>
<dbReference type="InterPro" id="IPR012338">
    <property type="entry name" value="Beta-lactam/transpept-like"/>
</dbReference>
<dbReference type="InterPro" id="IPR050515">
    <property type="entry name" value="Beta-lactam/transpept"/>
</dbReference>
<dbReference type="InterPro" id="IPR005543">
    <property type="entry name" value="PASTA_dom"/>
</dbReference>
<dbReference type="PROSITE" id="PS51178">
    <property type="entry name" value="PASTA"/>
    <property type="match status" value="1"/>
</dbReference>
<dbReference type="RefSeq" id="WP_153401578.1">
    <property type="nucleotide sequence ID" value="NZ_ML762425.1"/>
</dbReference>
<dbReference type="AlphaFoldDB" id="A0A7C8KTP4"/>
<proteinExistence type="inferred from homology"/>
<dbReference type="SUPFAM" id="SSF56519">
    <property type="entry name" value="Penicillin binding protein dimerisation domain"/>
    <property type="match status" value="1"/>
</dbReference>
<evidence type="ECO:0000256" key="2">
    <source>
        <dbReference type="ARBA" id="ARBA00004752"/>
    </source>
</evidence>
<dbReference type="GO" id="GO:0009252">
    <property type="term" value="P:peptidoglycan biosynthetic process"/>
    <property type="evidence" value="ECO:0007669"/>
    <property type="project" value="UniProtKB-UniPathway"/>
</dbReference>
<dbReference type="Pfam" id="PF00905">
    <property type="entry name" value="Transpeptidase"/>
    <property type="match status" value="1"/>
</dbReference>
<dbReference type="Pfam" id="PF03793">
    <property type="entry name" value="PASTA"/>
    <property type="match status" value="2"/>
</dbReference>
<dbReference type="UniPathway" id="UPA00219"/>
<dbReference type="SUPFAM" id="SSF56601">
    <property type="entry name" value="beta-lactamase/transpeptidase-like"/>
    <property type="match status" value="1"/>
</dbReference>
<dbReference type="Gene3D" id="3.90.1310.10">
    <property type="entry name" value="Penicillin-binding protein 2a (Domain 2)"/>
    <property type="match status" value="1"/>
</dbReference>
<feature type="domain" description="PASTA" evidence="8">
    <location>
        <begin position="656"/>
        <end position="713"/>
    </location>
</feature>
<evidence type="ECO:0000259" key="8">
    <source>
        <dbReference type="PROSITE" id="PS51178"/>
    </source>
</evidence>
<organism evidence="9 10">
    <name type="scientific">Gracilibacillus oryzae</name>
    <dbReference type="NCBI Taxonomy" id="1672701"/>
    <lineage>
        <taxon>Bacteria</taxon>
        <taxon>Bacillati</taxon>
        <taxon>Bacillota</taxon>
        <taxon>Bacilli</taxon>
        <taxon>Bacillales</taxon>
        <taxon>Bacillaceae</taxon>
        <taxon>Gracilibacillus</taxon>
    </lineage>
</organism>
<reference evidence="9 10" key="1">
    <citation type="submission" date="2019-10" db="EMBL/GenBank/DDBJ databases">
        <title>Gracilibacillus sp. nov. isolated from rice seeds.</title>
        <authorList>
            <person name="He S."/>
        </authorList>
    </citation>
    <scope>NUCLEOTIDE SEQUENCE [LARGE SCALE GENOMIC DNA]</scope>
    <source>
        <strain evidence="9 10">TD8</strain>
    </source>
</reference>
<comment type="pathway">
    <text evidence="2">Cell wall biogenesis; peptidoglycan biosynthesis.</text>
</comment>
<gene>
    <name evidence="9" type="ORF">F9U64_03255</name>
</gene>
<evidence type="ECO:0000256" key="4">
    <source>
        <dbReference type="ARBA" id="ARBA00012448"/>
    </source>
</evidence>
<sequence length="716" mass="79442">MKVKIDKVLPIVWIVVFAIAFLIIVGRFLVIQITGEVAGVDINKLADEKRTNEYSIPAQRGTIYDRNSMPLVQEHTVYRLYAVLDEEYTSDPQTPRHVKDVEKTARQLAPVLDMDQSAIAETLNKGINEDRWQVEFGESGKELTQQQKEEIEDLQLPGLYFEEEAIRFYPNGMFASRTLGLTNKTDGLITGISGIESYYNEELTGVDGHISYQRDKFNVKLLDPHEIVQEPENGDNVILTLDQKIQTLLEDSMSEVVENYNPNRISAVVMNAKTGEILAMSNRPSYNPNNIGSVTNWFNDAISTPFEPGSTMKIFTLAAAIEEGVWNPAETFQSGSYKAGENISRIDDHNNGKGWGPITYLEGIQRSSNVAAAKLAYEKIGPEKFLEYLQAFDFDKLTGVDLSGEVAGVIQYNYAIEQITTSFGQGTTTTPIQLMKAATAIANEGKMLKPYIIKEIIDANTGKVLQEGQPEVVGEPISAETANEALEVLETVVTSENGTGFNRYKLDGYSLAGKTGTAQIPDPETRGYMYGRNNYVFSFLGMAPAEDPELIMYVSVKQPELKPSEPDSAPVSFIFNNVMENSLRYMNIETDQEKTKEIPIVQVPEWKNKTTKEVVKQFEAKGINPVVIGDGQNVVNVSVEAGSEVTSHQKTLILTDSPKMPDIKGWALRDIMLLQSLVGFKMDWSGEGYVISQSLQQGASISSNDTLTIELSSEVE</sequence>
<evidence type="ECO:0000256" key="6">
    <source>
        <dbReference type="ARBA" id="ARBA00034000"/>
    </source>
</evidence>
<protein>
    <recommendedName>
        <fullName evidence="4">serine-type D-Ala-D-Ala carboxypeptidase</fullName>
        <ecNumber evidence="4">3.4.16.4</ecNumber>
    </recommendedName>
</protein>
<evidence type="ECO:0000256" key="7">
    <source>
        <dbReference type="SAM" id="Phobius"/>
    </source>
</evidence>
<keyword evidence="10" id="KW-1185">Reference proteome</keyword>
<accession>A0A7C8KTP4</accession>
<dbReference type="InterPro" id="IPR005311">
    <property type="entry name" value="PBP_dimer"/>
</dbReference>
<dbReference type="Gene3D" id="3.30.70.2110">
    <property type="match status" value="1"/>
</dbReference>